<dbReference type="GeneID" id="63848006"/>
<organism evidence="8 9">
    <name type="scientific">Cucurbitaria berberidis CBS 394.84</name>
    <dbReference type="NCBI Taxonomy" id="1168544"/>
    <lineage>
        <taxon>Eukaryota</taxon>
        <taxon>Fungi</taxon>
        <taxon>Dikarya</taxon>
        <taxon>Ascomycota</taxon>
        <taxon>Pezizomycotina</taxon>
        <taxon>Dothideomycetes</taxon>
        <taxon>Pleosporomycetidae</taxon>
        <taxon>Pleosporales</taxon>
        <taxon>Pleosporineae</taxon>
        <taxon>Cucurbitariaceae</taxon>
        <taxon>Cucurbitaria</taxon>
    </lineage>
</organism>
<gene>
    <name evidence="8" type="ORF">K460DRAFT_329752</name>
</gene>
<keyword evidence="4 6" id="KW-0472">Membrane</keyword>
<comment type="caution">
    <text evidence="8">The sequence shown here is derived from an EMBL/GenBank/DDBJ whole genome shotgun (WGS) entry which is preliminary data.</text>
</comment>
<accession>A0A9P4GKI2</accession>
<evidence type="ECO:0000313" key="9">
    <source>
        <dbReference type="Proteomes" id="UP000800039"/>
    </source>
</evidence>
<evidence type="ECO:0000256" key="6">
    <source>
        <dbReference type="SAM" id="Phobius"/>
    </source>
</evidence>
<dbReference type="AlphaFoldDB" id="A0A9P4GKI2"/>
<feature type="domain" description="Rhodopsin" evidence="7">
    <location>
        <begin position="35"/>
        <end position="222"/>
    </location>
</feature>
<evidence type="ECO:0000256" key="2">
    <source>
        <dbReference type="ARBA" id="ARBA00022692"/>
    </source>
</evidence>
<evidence type="ECO:0000259" key="7">
    <source>
        <dbReference type="Pfam" id="PF20684"/>
    </source>
</evidence>
<comment type="similarity">
    <text evidence="5">Belongs to the SAT4 family.</text>
</comment>
<dbReference type="PANTHER" id="PTHR33048:SF163">
    <property type="entry name" value="INTEGRAL MEMBRANE PROTEIN (AFU_ORTHOLOGUE AFUA_8G05510)"/>
    <property type="match status" value="1"/>
</dbReference>
<proteinExistence type="inferred from homology"/>
<dbReference type="Pfam" id="PF20684">
    <property type="entry name" value="Fung_rhodopsin"/>
    <property type="match status" value="1"/>
</dbReference>
<evidence type="ECO:0000256" key="3">
    <source>
        <dbReference type="ARBA" id="ARBA00022989"/>
    </source>
</evidence>
<dbReference type="RefSeq" id="XP_040789490.1">
    <property type="nucleotide sequence ID" value="XM_040930754.1"/>
</dbReference>
<feature type="transmembrane region" description="Helical" evidence="6">
    <location>
        <begin position="177"/>
        <end position="201"/>
    </location>
</feature>
<dbReference type="OrthoDB" id="4682787at2759"/>
<protein>
    <recommendedName>
        <fullName evidence="7">Rhodopsin domain-containing protein</fullName>
    </recommendedName>
</protein>
<keyword evidence="2 6" id="KW-0812">Transmembrane</keyword>
<dbReference type="EMBL" id="ML976615">
    <property type="protein sequence ID" value="KAF1846927.1"/>
    <property type="molecule type" value="Genomic_DNA"/>
</dbReference>
<evidence type="ECO:0000313" key="8">
    <source>
        <dbReference type="EMBL" id="KAF1846927.1"/>
    </source>
</evidence>
<keyword evidence="3 6" id="KW-1133">Transmembrane helix</keyword>
<dbReference type="Proteomes" id="UP000800039">
    <property type="component" value="Unassembled WGS sequence"/>
</dbReference>
<evidence type="ECO:0000256" key="5">
    <source>
        <dbReference type="ARBA" id="ARBA00038359"/>
    </source>
</evidence>
<name>A0A9P4GKI2_9PLEO</name>
<dbReference type="InterPro" id="IPR052337">
    <property type="entry name" value="SAT4-like"/>
</dbReference>
<dbReference type="PANTHER" id="PTHR33048">
    <property type="entry name" value="PTH11-LIKE INTEGRAL MEMBRANE PROTEIN (AFU_ORTHOLOGUE AFUA_5G11245)"/>
    <property type="match status" value="1"/>
</dbReference>
<reference evidence="8" key="1">
    <citation type="submission" date="2020-01" db="EMBL/GenBank/DDBJ databases">
        <authorList>
            <consortium name="DOE Joint Genome Institute"/>
            <person name="Haridas S."/>
            <person name="Albert R."/>
            <person name="Binder M."/>
            <person name="Bloem J."/>
            <person name="Labutti K."/>
            <person name="Salamov A."/>
            <person name="Andreopoulos B."/>
            <person name="Baker S.E."/>
            <person name="Barry K."/>
            <person name="Bills G."/>
            <person name="Bluhm B.H."/>
            <person name="Cannon C."/>
            <person name="Castanera R."/>
            <person name="Culley D.E."/>
            <person name="Daum C."/>
            <person name="Ezra D."/>
            <person name="Gonzalez J.B."/>
            <person name="Henrissat B."/>
            <person name="Kuo A."/>
            <person name="Liang C."/>
            <person name="Lipzen A."/>
            <person name="Lutzoni F."/>
            <person name="Magnuson J."/>
            <person name="Mondo S."/>
            <person name="Nolan M."/>
            <person name="Ohm R."/>
            <person name="Pangilinan J."/>
            <person name="Park H.-J."/>
            <person name="Ramirez L."/>
            <person name="Alfaro M."/>
            <person name="Sun H."/>
            <person name="Tritt A."/>
            <person name="Yoshinaga Y."/>
            <person name="Zwiers L.-H."/>
            <person name="Turgeon B.G."/>
            <person name="Goodwin S.B."/>
            <person name="Spatafora J.W."/>
            <person name="Crous P.W."/>
            <person name="Grigoriev I.V."/>
        </authorList>
    </citation>
    <scope>NUCLEOTIDE SEQUENCE</scope>
    <source>
        <strain evidence="8">CBS 394.84</strain>
    </source>
</reference>
<feature type="transmembrane region" description="Helical" evidence="6">
    <location>
        <begin position="95"/>
        <end position="120"/>
    </location>
</feature>
<sequence>MMVDTQQQEWPNRRLEILVPTTILCVLSTLVLVWRVVYGLKNKRKLLVCDYLLIIAAMMNITTNGLRFKTTHHGQGRHIKDPSISKPHDLLQYSYYLWIGQVINLMAVAVLKFSVCAYLLALKFSRLYLGIIWTSILMVTVFNLTIPIMSVFCRVPFEANWNKGIKGKCFMKVPGLGIAYSQGISNILTDVVYVVAPLIYLNTIRLARRTQWGLRVVFCLGLV</sequence>
<comment type="subcellular location">
    <subcellularLocation>
        <location evidence="1">Membrane</location>
        <topology evidence="1">Multi-pass membrane protein</topology>
    </subcellularLocation>
</comment>
<evidence type="ECO:0000256" key="4">
    <source>
        <dbReference type="ARBA" id="ARBA00023136"/>
    </source>
</evidence>
<keyword evidence="9" id="KW-1185">Reference proteome</keyword>
<dbReference type="GO" id="GO:0016020">
    <property type="term" value="C:membrane"/>
    <property type="evidence" value="ECO:0007669"/>
    <property type="project" value="UniProtKB-SubCell"/>
</dbReference>
<evidence type="ECO:0000256" key="1">
    <source>
        <dbReference type="ARBA" id="ARBA00004141"/>
    </source>
</evidence>
<feature type="transmembrane region" description="Helical" evidence="6">
    <location>
        <begin position="127"/>
        <end position="157"/>
    </location>
</feature>
<feature type="transmembrane region" description="Helical" evidence="6">
    <location>
        <begin position="46"/>
        <end position="63"/>
    </location>
</feature>
<feature type="transmembrane region" description="Helical" evidence="6">
    <location>
        <begin position="17"/>
        <end position="34"/>
    </location>
</feature>
<dbReference type="InterPro" id="IPR049326">
    <property type="entry name" value="Rhodopsin_dom_fungi"/>
</dbReference>